<sequence length="115" mass="12249">MFNAKKPSLDELPSSAQLIRSTAIAAASAGAILVTVVLPAEYNIDPTGIGGVLGLSEMGEIKTQLAEEAEADRLMELEAEEQSSLMNDIFGLFVGAAHAQEAEVWRENHLHSGTR</sequence>
<accession>A0ABT1YWL5</accession>
<evidence type="ECO:0000313" key="2">
    <source>
        <dbReference type="Proteomes" id="UP001165396"/>
    </source>
</evidence>
<dbReference type="EMBL" id="JANKJG010000001">
    <property type="protein sequence ID" value="MCR8825275.1"/>
    <property type="molecule type" value="Genomic_DNA"/>
</dbReference>
<name>A0ABT1YWL5_9RHOB</name>
<comment type="caution">
    <text evidence="1">The sequence shown here is derived from an EMBL/GenBank/DDBJ whole genome shotgun (WGS) entry which is preliminary data.</text>
</comment>
<gene>
    <name evidence="1" type="ORF">NTA49_01865</name>
</gene>
<dbReference type="Proteomes" id="UP001165396">
    <property type="component" value="Unassembled WGS sequence"/>
</dbReference>
<reference evidence="1" key="1">
    <citation type="submission" date="2022-07" db="EMBL/GenBank/DDBJ databases">
        <title>Pseudosulfitobacter sp. strain AP-MA-4, whole genome sequence.</title>
        <authorList>
            <person name="Jiang Y."/>
        </authorList>
    </citation>
    <scope>NUCLEOTIDE SEQUENCE</scope>
    <source>
        <strain evidence="1">AP-MA-4</strain>
    </source>
</reference>
<protein>
    <submittedName>
        <fullName evidence="1">Uncharacterized protein</fullName>
    </submittedName>
</protein>
<organism evidence="1 2">
    <name type="scientific">Pseudosulfitobacter koreensis</name>
    <dbReference type="NCBI Taxonomy" id="2968472"/>
    <lineage>
        <taxon>Bacteria</taxon>
        <taxon>Pseudomonadati</taxon>
        <taxon>Pseudomonadota</taxon>
        <taxon>Alphaproteobacteria</taxon>
        <taxon>Rhodobacterales</taxon>
        <taxon>Roseobacteraceae</taxon>
        <taxon>Pseudosulfitobacter</taxon>
    </lineage>
</organism>
<proteinExistence type="predicted"/>
<evidence type="ECO:0000313" key="1">
    <source>
        <dbReference type="EMBL" id="MCR8825275.1"/>
    </source>
</evidence>
<keyword evidence="2" id="KW-1185">Reference proteome</keyword>